<organism evidence="5 6">
    <name type="scientific">Paracoccus fontiphilus</name>
    <dbReference type="NCBI Taxonomy" id="1815556"/>
    <lineage>
        <taxon>Bacteria</taxon>
        <taxon>Pseudomonadati</taxon>
        <taxon>Pseudomonadota</taxon>
        <taxon>Alphaproteobacteria</taxon>
        <taxon>Rhodobacterales</taxon>
        <taxon>Paracoccaceae</taxon>
        <taxon>Paracoccus</taxon>
    </lineage>
</organism>
<dbReference type="Pfam" id="PF00455">
    <property type="entry name" value="DeoRC"/>
    <property type="match status" value="1"/>
</dbReference>
<dbReference type="Pfam" id="PF08220">
    <property type="entry name" value="HTH_DeoR"/>
    <property type="match status" value="1"/>
</dbReference>
<keyword evidence="3" id="KW-0804">Transcription</keyword>
<evidence type="ECO:0000256" key="3">
    <source>
        <dbReference type="ARBA" id="ARBA00023163"/>
    </source>
</evidence>
<comment type="caution">
    <text evidence="5">The sequence shown here is derived from an EMBL/GenBank/DDBJ whole genome shotgun (WGS) entry which is preliminary data.</text>
</comment>
<evidence type="ECO:0000313" key="5">
    <source>
        <dbReference type="EMBL" id="MFC3168082.1"/>
    </source>
</evidence>
<sequence length="255" mass="27559">MKNTDIARRHDRILSLLASHATLSAAALAERLSVTVQTIRSDLRMLDEEGAIRRRHGSAYLLTPGANIGYQPRMAVARDEKARIGEAVAGIIPAGSSVALGTGTTVEACARALARHEGLTVFTNNLHVVLALQLAPRISMSIAGGTVRLRDLDVIGSESVEFFARLRPDYAVFSVGGISPSGDMLDFNMEEVRARRAIFDCARHRILAADHSKIGRAAPHAHGKLWAVETVVCGRDLPGEIQQEMTLAGRRIIRA</sequence>
<keyword evidence="1" id="KW-0678">Repressor</keyword>
<evidence type="ECO:0000256" key="1">
    <source>
        <dbReference type="ARBA" id="ARBA00022491"/>
    </source>
</evidence>
<dbReference type="Gene3D" id="1.10.10.10">
    <property type="entry name" value="Winged helix-like DNA-binding domain superfamily/Winged helix DNA-binding domain"/>
    <property type="match status" value="1"/>
</dbReference>
<feature type="domain" description="HTH deoR-type" evidence="4">
    <location>
        <begin position="6"/>
        <end position="61"/>
    </location>
</feature>
<dbReference type="RefSeq" id="WP_377706987.1">
    <property type="nucleotide sequence ID" value="NZ_JBHRTE010000038.1"/>
</dbReference>
<dbReference type="SMART" id="SM00420">
    <property type="entry name" value="HTH_DEOR"/>
    <property type="match status" value="1"/>
</dbReference>
<dbReference type="PROSITE" id="PS51000">
    <property type="entry name" value="HTH_DEOR_2"/>
    <property type="match status" value="1"/>
</dbReference>
<dbReference type="PANTHER" id="PTHR30363:SF4">
    <property type="entry name" value="GLYCEROL-3-PHOSPHATE REGULON REPRESSOR"/>
    <property type="match status" value="1"/>
</dbReference>
<reference evidence="6" key="1">
    <citation type="journal article" date="2019" name="Int. J. Syst. Evol. Microbiol.">
        <title>The Global Catalogue of Microorganisms (GCM) 10K type strain sequencing project: providing services to taxonomists for standard genome sequencing and annotation.</title>
        <authorList>
            <consortium name="The Broad Institute Genomics Platform"/>
            <consortium name="The Broad Institute Genome Sequencing Center for Infectious Disease"/>
            <person name="Wu L."/>
            <person name="Ma J."/>
        </authorList>
    </citation>
    <scope>NUCLEOTIDE SEQUENCE [LARGE SCALE GENOMIC DNA]</scope>
    <source>
        <strain evidence="6">KCTC 52239</strain>
    </source>
</reference>
<protein>
    <submittedName>
        <fullName evidence="5">DeoR/GlpR family DNA-binding transcription regulator</fullName>
    </submittedName>
</protein>
<dbReference type="PRINTS" id="PR00037">
    <property type="entry name" value="HTHLACR"/>
</dbReference>
<accession>A0ABV7IHH7</accession>
<evidence type="ECO:0000313" key="6">
    <source>
        <dbReference type="Proteomes" id="UP001595557"/>
    </source>
</evidence>
<dbReference type="Proteomes" id="UP001595557">
    <property type="component" value="Unassembled WGS sequence"/>
</dbReference>
<keyword evidence="5" id="KW-0238">DNA-binding</keyword>
<dbReference type="EMBL" id="JBHRTE010000038">
    <property type="protein sequence ID" value="MFC3168082.1"/>
    <property type="molecule type" value="Genomic_DNA"/>
</dbReference>
<name>A0ABV7IHH7_9RHOB</name>
<evidence type="ECO:0000256" key="2">
    <source>
        <dbReference type="ARBA" id="ARBA00023015"/>
    </source>
</evidence>
<evidence type="ECO:0000259" key="4">
    <source>
        <dbReference type="PROSITE" id="PS51000"/>
    </source>
</evidence>
<dbReference type="Gene3D" id="3.30.750.70">
    <property type="entry name" value="4-hydroxybutyrate coenzyme like domains"/>
    <property type="match status" value="1"/>
</dbReference>
<gene>
    <name evidence="5" type="ORF">ACFOD7_08475</name>
</gene>
<dbReference type="PANTHER" id="PTHR30363">
    <property type="entry name" value="HTH-TYPE TRANSCRIPTIONAL REGULATOR SRLR-RELATED"/>
    <property type="match status" value="1"/>
</dbReference>
<dbReference type="InterPro" id="IPR037171">
    <property type="entry name" value="NagB/RpiA_transferase-like"/>
</dbReference>
<dbReference type="InterPro" id="IPR036390">
    <property type="entry name" value="WH_DNA-bd_sf"/>
</dbReference>
<dbReference type="SUPFAM" id="SSF100950">
    <property type="entry name" value="NagB/RpiA/CoA transferase-like"/>
    <property type="match status" value="1"/>
</dbReference>
<proteinExistence type="predicted"/>
<keyword evidence="6" id="KW-1185">Reference proteome</keyword>
<dbReference type="InterPro" id="IPR050313">
    <property type="entry name" value="Carb_Metab_HTH_regulators"/>
</dbReference>
<dbReference type="InterPro" id="IPR036388">
    <property type="entry name" value="WH-like_DNA-bd_sf"/>
</dbReference>
<dbReference type="InterPro" id="IPR001034">
    <property type="entry name" value="DeoR_HTH"/>
</dbReference>
<keyword evidence="2" id="KW-0805">Transcription regulation</keyword>
<dbReference type="InterPro" id="IPR014036">
    <property type="entry name" value="DeoR-like_C"/>
</dbReference>
<dbReference type="SMART" id="SM01134">
    <property type="entry name" value="DeoRC"/>
    <property type="match status" value="1"/>
</dbReference>
<dbReference type="GO" id="GO:0003677">
    <property type="term" value="F:DNA binding"/>
    <property type="evidence" value="ECO:0007669"/>
    <property type="project" value="UniProtKB-KW"/>
</dbReference>
<dbReference type="SUPFAM" id="SSF46785">
    <property type="entry name" value="Winged helix' DNA-binding domain"/>
    <property type="match status" value="1"/>
</dbReference>